<dbReference type="InterPro" id="IPR011009">
    <property type="entry name" value="Kinase-like_dom_sf"/>
</dbReference>
<feature type="domain" description="Protein kinase" evidence="4">
    <location>
        <begin position="5"/>
        <end position="262"/>
    </location>
</feature>
<dbReference type="PANTHER" id="PTHR45832:SF22">
    <property type="entry name" value="SERINE_THREONINE-PROTEIN KINASE SAMKA-RELATED"/>
    <property type="match status" value="1"/>
</dbReference>
<dbReference type="Pfam" id="PF00069">
    <property type="entry name" value="Pkinase"/>
    <property type="match status" value="1"/>
</dbReference>
<evidence type="ECO:0000256" key="2">
    <source>
        <dbReference type="ARBA" id="ARBA00022741"/>
    </source>
</evidence>
<accession>A0A917YZ03</accession>
<comment type="similarity">
    <text evidence="1">Belongs to the protein kinase superfamily. STE Ser/Thr protein kinase family. STE20 subfamily.</text>
</comment>
<keyword evidence="2" id="KW-0547">Nucleotide-binding</keyword>
<dbReference type="InterPro" id="IPR000719">
    <property type="entry name" value="Prot_kinase_dom"/>
</dbReference>
<protein>
    <recommendedName>
        <fullName evidence="4">Protein kinase domain-containing protein</fullName>
    </recommendedName>
</protein>
<dbReference type="Gene3D" id="3.30.200.20">
    <property type="entry name" value="Phosphorylase Kinase, domain 1"/>
    <property type="match status" value="1"/>
</dbReference>
<dbReference type="Proteomes" id="UP000646523">
    <property type="component" value="Unassembled WGS sequence"/>
</dbReference>
<dbReference type="PROSITE" id="PS50011">
    <property type="entry name" value="PROTEIN_KINASE_DOM"/>
    <property type="match status" value="1"/>
</dbReference>
<dbReference type="SUPFAM" id="SSF56112">
    <property type="entry name" value="Protein kinase-like (PK-like)"/>
    <property type="match status" value="1"/>
</dbReference>
<evidence type="ECO:0000256" key="1">
    <source>
        <dbReference type="ARBA" id="ARBA00008874"/>
    </source>
</evidence>
<evidence type="ECO:0000259" key="4">
    <source>
        <dbReference type="PROSITE" id="PS50011"/>
    </source>
</evidence>
<dbReference type="GO" id="GO:0005524">
    <property type="term" value="F:ATP binding"/>
    <property type="evidence" value="ECO:0007669"/>
    <property type="project" value="UniProtKB-KW"/>
</dbReference>
<dbReference type="InterPro" id="IPR051931">
    <property type="entry name" value="PAK3-like"/>
</dbReference>
<gene>
    <name evidence="5" type="ORF">GCM10012289_32750</name>
</gene>
<comment type="caution">
    <text evidence="5">The sequence shown here is derived from an EMBL/GenBank/DDBJ whole genome shotgun (WGS) entry which is preliminary data.</text>
</comment>
<sequence>MNDRYRLHVPLGAYGMGTAWLAYDELLARDVLAQELPVPAGTDPAEWREHVIERIGAVDAIRNAPVAVVHDLVTADDDRLWTITGLEDGTSLAQVLADQRRLPVEQVAALGLEALAALTAAHRRGLVHGAVTPATVVINGDGRVKLAGFGGGGRTGAFVGVPGFTAPECLTGPPVPASDLWSLGATLYAAVEGVPPYRRATALATTSTTLTGRPREPAHAGPLAPLLEALLGKDPLTRPRPRTISSRLRRIAAGRPVREPLVVPRSVVAAVVACSVVLACGAGVLGARVKAGADAERAANSRGSFVRVPVACGLLTDAQFAALVPAPTIDDEETTGPNPAVCRGDTALGAGVPEGLKRRVKLVLQHHPPAELAGSRELFRRESEDARTRVGGTGHRPLPGLGDEAYTYQLRDSDRLSQVVMVRVSNVVAEIVYSGRIKDDPEGRLAAGGLRAARWVADALARRA</sequence>
<dbReference type="Gene3D" id="1.10.510.10">
    <property type="entry name" value="Transferase(Phosphotransferase) domain 1"/>
    <property type="match status" value="1"/>
</dbReference>
<dbReference type="AlphaFoldDB" id="A0A917YZ03"/>
<proteinExistence type="inferred from homology"/>
<keyword evidence="3" id="KW-0067">ATP-binding</keyword>
<evidence type="ECO:0000313" key="6">
    <source>
        <dbReference type="Proteomes" id="UP000646523"/>
    </source>
</evidence>
<dbReference type="EMBL" id="BMNH01000008">
    <property type="protein sequence ID" value="GGO70099.1"/>
    <property type="molecule type" value="Genomic_DNA"/>
</dbReference>
<reference evidence="5" key="1">
    <citation type="journal article" date="2014" name="Int. J. Syst. Evol. Microbiol.">
        <title>Complete genome sequence of Corynebacterium casei LMG S-19264T (=DSM 44701T), isolated from a smear-ripened cheese.</title>
        <authorList>
            <consortium name="US DOE Joint Genome Institute (JGI-PGF)"/>
            <person name="Walter F."/>
            <person name="Albersmeier A."/>
            <person name="Kalinowski J."/>
            <person name="Ruckert C."/>
        </authorList>
    </citation>
    <scope>NUCLEOTIDE SEQUENCE</scope>
    <source>
        <strain evidence="5">CGMCC 4.7368</strain>
    </source>
</reference>
<evidence type="ECO:0000313" key="5">
    <source>
        <dbReference type="EMBL" id="GGO70099.1"/>
    </source>
</evidence>
<dbReference type="GO" id="GO:0004672">
    <property type="term" value="F:protein kinase activity"/>
    <property type="evidence" value="ECO:0007669"/>
    <property type="project" value="InterPro"/>
</dbReference>
<dbReference type="PANTHER" id="PTHR45832">
    <property type="entry name" value="SERINE/THREONINE-PROTEIN KINASE SAMKA-RELATED-RELATED"/>
    <property type="match status" value="1"/>
</dbReference>
<organism evidence="5 6">
    <name type="scientific">Nonomuraea cavernae</name>
    <dbReference type="NCBI Taxonomy" id="2045107"/>
    <lineage>
        <taxon>Bacteria</taxon>
        <taxon>Bacillati</taxon>
        <taxon>Actinomycetota</taxon>
        <taxon>Actinomycetes</taxon>
        <taxon>Streptosporangiales</taxon>
        <taxon>Streptosporangiaceae</taxon>
        <taxon>Nonomuraea</taxon>
    </lineage>
</organism>
<keyword evidence="6" id="KW-1185">Reference proteome</keyword>
<evidence type="ECO:0000256" key="3">
    <source>
        <dbReference type="ARBA" id="ARBA00022840"/>
    </source>
</evidence>
<name>A0A917YZ03_9ACTN</name>
<reference evidence="5" key="2">
    <citation type="submission" date="2020-09" db="EMBL/GenBank/DDBJ databases">
        <authorList>
            <person name="Sun Q."/>
            <person name="Zhou Y."/>
        </authorList>
    </citation>
    <scope>NUCLEOTIDE SEQUENCE</scope>
    <source>
        <strain evidence="5">CGMCC 4.7368</strain>
    </source>
</reference>
<dbReference type="SMART" id="SM00220">
    <property type="entry name" value="S_TKc"/>
    <property type="match status" value="1"/>
</dbReference>
<dbReference type="RefSeq" id="WP_189124957.1">
    <property type="nucleotide sequence ID" value="NZ_BMNH01000008.1"/>
</dbReference>